<feature type="non-terminal residue" evidence="1">
    <location>
        <position position="1"/>
    </location>
</feature>
<protein>
    <submittedName>
        <fullName evidence="1">ABC-type antimicrobial peptide transport system, ATPase component</fullName>
    </submittedName>
</protein>
<dbReference type="InterPro" id="IPR027417">
    <property type="entry name" value="P-loop_NTPase"/>
</dbReference>
<organism evidence="1">
    <name type="scientific">uncultured Chloroflexia bacterium</name>
    <dbReference type="NCBI Taxonomy" id="1672391"/>
    <lineage>
        <taxon>Bacteria</taxon>
        <taxon>Bacillati</taxon>
        <taxon>Chloroflexota</taxon>
        <taxon>Chloroflexia</taxon>
        <taxon>environmental samples</taxon>
    </lineage>
</organism>
<dbReference type="Gene3D" id="3.40.50.300">
    <property type="entry name" value="P-loop containing nucleotide triphosphate hydrolases"/>
    <property type="match status" value="1"/>
</dbReference>
<dbReference type="AlphaFoldDB" id="A0A6J4M5Y5"/>
<gene>
    <name evidence="1" type="ORF">AVDCRST_MAG93-7040</name>
</gene>
<reference evidence="1" key="1">
    <citation type="submission" date="2020-02" db="EMBL/GenBank/DDBJ databases">
        <authorList>
            <person name="Meier V. D."/>
        </authorList>
    </citation>
    <scope>NUCLEOTIDE SEQUENCE</scope>
    <source>
        <strain evidence="1">AVDCRST_MAG93</strain>
    </source>
</reference>
<proteinExistence type="predicted"/>
<accession>A0A6J4M5Y5</accession>
<sequence length="52" mass="5864">AASIIDLLRTLNRQHRQTFVVVTHAADVAAHAHRIVRMRDGLIVADERQHAL</sequence>
<dbReference type="EMBL" id="CADCTR010002375">
    <property type="protein sequence ID" value="CAA9349412.1"/>
    <property type="molecule type" value="Genomic_DNA"/>
</dbReference>
<evidence type="ECO:0000313" key="1">
    <source>
        <dbReference type="EMBL" id="CAA9349412.1"/>
    </source>
</evidence>
<dbReference type="SUPFAM" id="SSF52540">
    <property type="entry name" value="P-loop containing nucleoside triphosphate hydrolases"/>
    <property type="match status" value="1"/>
</dbReference>
<name>A0A6J4M5Y5_9CHLR</name>